<dbReference type="InterPro" id="IPR050808">
    <property type="entry name" value="Phage_Integrase"/>
</dbReference>
<dbReference type="Pfam" id="PF22022">
    <property type="entry name" value="Phage_int_M"/>
    <property type="match status" value="1"/>
</dbReference>
<evidence type="ECO:0000256" key="4">
    <source>
        <dbReference type="ARBA" id="ARBA00023172"/>
    </source>
</evidence>
<feature type="domain" description="Tyr recombinase" evidence="7">
    <location>
        <begin position="208"/>
        <end position="393"/>
    </location>
</feature>
<dbReference type="Gene3D" id="3.30.160.390">
    <property type="entry name" value="Integrase, DNA-binding domain"/>
    <property type="match status" value="1"/>
</dbReference>
<dbReference type="Pfam" id="PF13356">
    <property type="entry name" value="Arm-DNA-bind_3"/>
    <property type="match status" value="1"/>
</dbReference>
<evidence type="ECO:0000256" key="6">
    <source>
        <dbReference type="SAM" id="MobiDB-lite"/>
    </source>
</evidence>
<dbReference type="InterPro" id="IPR010998">
    <property type="entry name" value="Integrase_recombinase_N"/>
</dbReference>
<evidence type="ECO:0000259" key="7">
    <source>
        <dbReference type="PROSITE" id="PS51898"/>
    </source>
</evidence>
<comment type="caution">
    <text evidence="9">The sequence shown here is derived from an EMBL/GenBank/DDBJ whole genome shotgun (WGS) entry which is preliminary data.</text>
</comment>
<evidence type="ECO:0000256" key="3">
    <source>
        <dbReference type="ARBA" id="ARBA00023125"/>
    </source>
</evidence>
<dbReference type="InterPro" id="IPR038488">
    <property type="entry name" value="Integrase_DNA-bd_sf"/>
</dbReference>
<dbReference type="Proteomes" id="UP000735592">
    <property type="component" value="Unassembled WGS sequence"/>
</dbReference>
<dbReference type="PROSITE" id="PS51900">
    <property type="entry name" value="CB"/>
    <property type="match status" value="1"/>
</dbReference>
<feature type="region of interest" description="Disordered" evidence="6">
    <location>
        <begin position="73"/>
        <end position="93"/>
    </location>
</feature>
<dbReference type="SUPFAM" id="SSF56349">
    <property type="entry name" value="DNA breaking-rejoining enzymes"/>
    <property type="match status" value="1"/>
</dbReference>
<organism evidence="9 10">
    <name type="scientific">Pseudoduganella danionis</name>
    <dbReference type="NCBI Taxonomy" id="1890295"/>
    <lineage>
        <taxon>Bacteria</taxon>
        <taxon>Pseudomonadati</taxon>
        <taxon>Pseudomonadota</taxon>
        <taxon>Betaproteobacteria</taxon>
        <taxon>Burkholderiales</taxon>
        <taxon>Oxalobacteraceae</taxon>
        <taxon>Telluria group</taxon>
        <taxon>Pseudoduganella</taxon>
    </lineage>
</organism>
<evidence type="ECO:0000313" key="9">
    <source>
        <dbReference type="EMBL" id="MTW32665.1"/>
    </source>
</evidence>
<reference evidence="9 10" key="1">
    <citation type="submission" date="2019-11" db="EMBL/GenBank/DDBJ databases">
        <title>Type strains purchased from KCTC, JCM and DSMZ.</title>
        <authorList>
            <person name="Lu H."/>
        </authorList>
    </citation>
    <scope>NUCLEOTIDE SEQUENCE [LARGE SCALE GENOMIC DNA]</scope>
    <source>
        <strain evidence="9 10">DSM 103461</strain>
    </source>
</reference>
<dbReference type="Gene3D" id="1.10.443.10">
    <property type="entry name" value="Intergrase catalytic core"/>
    <property type="match status" value="1"/>
</dbReference>
<keyword evidence="10" id="KW-1185">Reference proteome</keyword>
<evidence type="ECO:0000256" key="5">
    <source>
        <dbReference type="PROSITE-ProRule" id="PRU01248"/>
    </source>
</evidence>
<dbReference type="CDD" id="cd00801">
    <property type="entry name" value="INT_P4_C"/>
    <property type="match status" value="1"/>
</dbReference>
<dbReference type="InterPro" id="IPR025166">
    <property type="entry name" value="Integrase_DNA_bind_dom"/>
</dbReference>
<dbReference type="EMBL" id="WNKW01000001">
    <property type="protein sequence ID" value="MTW32665.1"/>
    <property type="molecule type" value="Genomic_DNA"/>
</dbReference>
<dbReference type="PROSITE" id="PS51898">
    <property type="entry name" value="TYR_RECOMBINASE"/>
    <property type="match status" value="1"/>
</dbReference>
<keyword evidence="2" id="KW-0229">DNA integration</keyword>
<keyword evidence="4" id="KW-0233">DNA recombination</keyword>
<dbReference type="InterPro" id="IPR044068">
    <property type="entry name" value="CB"/>
</dbReference>
<proteinExistence type="inferred from homology"/>
<feature type="domain" description="Core-binding (CB)" evidence="8">
    <location>
        <begin position="104"/>
        <end position="185"/>
    </location>
</feature>
<dbReference type="InterPro" id="IPR002104">
    <property type="entry name" value="Integrase_catalytic"/>
</dbReference>
<dbReference type="InterPro" id="IPR013762">
    <property type="entry name" value="Integrase-like_cat_sf"/>
</dbReference>
<dbReference type="Gene3D" id="1.10.150.130">
    <property type="match status" value="1"/>
</dbReference>
<keyword evidence="3 5" id="KW-0238">DNA-binding</keyword>
<accession>A0ABW9SKY3</accession>
<comment type="similarity">
    <text evidence="1">Belongs to the 'phage' integrase family.</text>
</comment>
<dbReference type="PANTHER" id="PTHR30629">
    <property type="entry name" value="PROPHAGE INTEGRASE"/>
    <property type="match status" value="1"/>
</dbReference>
<evidence type="ECO:0000259" key="8">
    <source>
        <dbReference type="PROSITE" id="PS51900"/>
    </source>
</evidence>
<name>A0ABW9SKY3_9BURK</name>
<evidence type="ECO:0000256" key="1">
    <source>
        <dbReference type="ARBA" id="ARBA00008857"/>
    </source>
</evidence>
<dbReference type="InterPro" id="IPR011010">
    <property type="entry name" value="DNA_brk_join_enz"/>
</dbReference>
<dbReference type="Pfam" id="PF00589">
    <property type="entry name" value="Phage_integrase"/>
    <property type="match status" value="1"/>
</dbReference>
<dbReference type="PANTHER" id="PTHR30629:SF2">
    <property type="entry name" value="PROPHAGE INTEGRASE INTS-RELATED"/>
    <property type="match status" value="1"/>
</dbReference>
<evidence type="ECO:0000313" key="10">
    <source>
        <dbReference type="Proteomes" id="UP000735592"/>
    </source>
</evidence>
<evidence type="ECO:0000256" key="2">
    <source>
        <dbReference type="ARBA" id="ARBA00022908"/>
    </source>
</evidence>
<dbReference type="InterPro" id="IPR053876">
    <property type="entry name" value="Phage_int_M"/>
</dbReference>
<dbReference type="RefSeq" id="WP_155433901.1">
    <property type="nucleotide sequence ID" value="NZ_JBHLXK010000003.1"/>
</dbReference>
<gene>
    <name evidence="9" type="ORF">GM655_07490</name>
</gene>
<sequence length="412" mass="45804">MPKLAKPLTDIQVKNAKPKEKTYTLADGGGMYLEVAPTGSRTWRMAYRQPNGKNTRLTFGAYPLMSLAEARSKRDEARKLRSEGTDPAQAKREAKRAMSDAAIHTFELVARRWLEKTATDRADSTQQKNASWLEKNIFPEIGSRPISEITPRDVLAALQKIEARGAIESAHKIKQLCGQVFRFAIASGLAERDVTADLRGALASIPASHYAAITEPAEVAKLLRSIHAYSGGPYAAAALKLSPLVFQRPGELRSMEWSELNLDAAEWRIPGAKMKMKNDHIVPLSTQAVALLREMEQLRGRGPYVFPSIRTGERCMSENTINAALRSMGYPKEVMTAHGFRAMARTILDEVLGERVDLIEHQLAHAVKDPNGRAYNRTAHLPARRQMMQRWADYLEKLRTGADVITLHGNAA</sequence>
<protein>
    <submittedName>
        <fullName evidence="9">DUF4102 domain-containing protein</fullName>
    </submittedName>
</protein>